<evidence type="ECO:0000313" key="7">
    <source>
        <dbReference type="EMBL" id="ASQ30146.1"/>
    </source>
</evidence>
<feature type="binding site" evidence="5">
    <location>
        <position position="218"/>
    </location>
    <ligand>
        <name>S-adenosyl-L-methionine</name>
        <dbReference type="ChEBI" id="CHEBI:59789"/>
    </ligand>
</feature>
<dbReference type="PROSITE" id="PS01230">
    <property type="entry name" value="TRMA_1"/>
    <property type="match status" value="1"/>
</dbReference>
<keyword evidence="1 5" id="KW-0489">Methyltransferase</keyword>
<organism evidence="7 8">
    <name type="scientific">Campylobacter avium LMG 24591</name>
    <dbReference type="NCBI Taxonomy" id="522484"/>
    <lineage>
        <taxon>Bacteria</taxon>
        <taxon>Pseudomonadati</taxon>
        <taxon>Campylobacterota</taxon>
        <taxon>Epsilonproteobacteria</taxon>
        <taxon>Campylobacterales</taxon>
        <taxon>Campylobacteraceae</taxon>
        <taxon>Campylobacter</taxon>
    </lineage>
</organism>
<dbReference type="RefSeq" id="WP_094324926.1">
    <property type="nucleotide sequence ID" value="NZ_CP022347.1"/>
</dbReference>
<dbReference type="GO" id="GO:0032259">
    <property type="term" value="P:methylation"/>
    <property type="evidence" value="ECO:0007669"/>
    <property type="project" value="UniProtKB-KW"/>
</dbReference>
<feature type="binding site" evidence="5">
    <location>
        <position position="197"/>
    </location>
    <ligand>
        <name>S-adenosyl-L-methionine</name>
        <dbReference type="ChEBI" id="CHEBI:59789"/>
    </ligand>
</feature>
<dbReference type="PANTHER" id="PTHR47790:SF2">
    <property type="entry name" value="TRNA_TMRNA (URACIL-C(5))-METHYLTRANSFERASE"/>
    <property type="match status" value="1"/>
</dbReference>
<feature type="binding site" evidence="5">
    <location>
        <position position="278"/>
    </location>
    <ligand>
        <name>S-adenosyl-L-methionine</name>
        <dbReference type="ChEBI" id="CHEBI:59789"/>
    </ligand>
</feature>
<sequence>MNLDEKSSYLKELFKDFTFDFVSFASNTKSYRNKLELAIFHQDDEIHYAMFEGKKKYIVKECKIANEKIQDLMPLVLKALNSNKALKERLFGVEFLSTKLDMSLTLLYHKDIEQIKTELNKFSESLNLKLIARSRGKKLVFKDEILKQELEIYNKKYHYVYTNECFCQANTYINEKMIEWLLKELKDEKKRDLLELYCGYGNFTLPLSFIFERVVATELSKKNIEFALKNCELNGVKNIKFLRLSSEDFSKAIKKEREFFRLRDVNLDEFYFSHILLDPPRAGLSKEVVTLAKNYENIIYISCNPQSLRQNLEHLKEYELKKLALFDQFVDTKHIECIAILKRKV</sequence>
<feature type="active site" description="Nucleophile" evidence="5">
    <location>
        <position position="303"/>
    </location>
</feature>
<keyword evidence="4" id="KW-0819">tRNA processing</keyword>
<dbReference type="Gene3D" id="2.40.50.1070">
    <property type="match status" value="1"/>
</dbReference>
<dbReference type="GO" id="GO:0019843">
    <property type="term" value="F:rRNA binding"/>
    <property type="evidence" value="ECO:0007669"/>
    <property type="project" value="TreeGrafter"/>
</dbReference>
<dbReference type="GO" id="GO:0008033">
    <property type="term" value="P:tRNA processing"/>
    <property type="evidence" value="ECO:0007669"/>
    <property type="project" value="UniProtKB-KW"/>
</dbReference>
<protein>
    <submittedName>
        <fullName evidence="7">tRNA m5U54 methyltransferase</fullName>
        <ecNumber evidence="7">2.1.1.35</ecNumber>
    </submittedName>
</protein>
<dbReference type="InterPro" id="IPR030390">
    <property type="entry name" value="MeTrfase_TrmA_AS"/>
</dbReference>
<dbReference type="CDD" id="cd02440">
    <property type="entry name" value="AdoMet_MTases"/>
    <property type="match status" value="1"/>
</dbReference>
<dbReference type="KEGG" id="cavi:CAV_0480"/>
<reference evidence="7 8" key="1">
    <citation type="submission" date="2017-07" db="EMBL/GenBank/DDBJ databases">
        <title>Analysis of two Campylobacter avium genomes and identification of a novel hippuricase gene.</title>
        <authorList>
            <person name="Miller W.G."/>
            <person name="Chapman M.H."/>
            <person name="Yee E."/>
            <person name="Revez J."/>
            <person name="Bono J.L."/>
            <person name="Rossi M."/>
        </authorList>
    </citation>
    <scope>NUCLEOTIDE SEQUENCE [LARGE SCALE GENOMIC DNA]</scope>
    <source>
        <strain evidence="7 8">LMG 24591</strain>
    </source>
</reference>
<dbReference type="GO" id="GO:0030697">
    <property type="term" value="F:tRNA (uracil(54)-C5)-methyltransferase activity, S-adenosyl methionine-dependent"/>
    <property type="evidence" value="ECO:0007669"/>
    <property type="project" value="UniProtKB-EC"/>
</dbReference>
<keyword evidence="2 5" id="KW-0808">Transferase</keyword>
<dbReference type="PANTHER" id="PTHR47790">
    <property type="entry name" value="TRNA/TMRNA (URACIL-C(5))-METHYLTRANSFERASE"/>
    <property type="match status" value="1"/>
</dbReference>
<dbReference type="GO" id="GO:0005829">
    <property type="term" value="C:cytosol"/>
    <property type="evidence" value="ECO:0007669"/>
    <property type="project" value="TreeGrafter"/>
</dbReference>
<dbReference type="OrthoDB" id="9804590at2"/>
<evidence type="ECO:0000256" key="5">
    <source>
        <dbReference type="PROSITE-ProRule" id="PRU01024"/>
    </source>
</evidence>
<comment type="similarity">
    <text evidence="5">Belongs to the class I-like SAM-binding methyltransferase superfamily. RNA M5U methyltransferase family.</text>
</comment>
<dbReference type="PROSITE" id="PS51687">
    <property type="entry name" value="SAM_MT_RNA_M5U"/>
    <property type="match status" value="1"/>
</dbReference>
<name>A0A222MX64_9BACT</name>
<dbReference type="NCBIfam" id="TIGR02143">
    <property type="entry name" value="trmA_only"/>
    <property type="match status" value="1"/>
</dbReference>
<feature type="binding site" evidence="5">
    <location>
        <position position="168"/>
    </location>
    <ligand>
        <name>S-adenosyl-L-methionine</name>
        <dbReference type="ChEBI" id="CHEBI:59789"/>
    </ligand>
</feature>
<dbReference type="InterPro" id="IPR010280">
    <property type="entry name" value="U5_MeTrfase_fam"/>
</dbReference>
<keyword evidence="3 5" id="KW-0949">S-adenosyl-L-methionine</keyword>
<dbReference type="InterPro" id="IPR029063">
    <property type="entry name" value="SAM-dependent_MTases_sf"/>
</dbReference>
<evidence type="ECO:0000256" key="4">
    <source>
        <dbReference type="ARBA" id="ARBA00022694"/>
    </source>
</evidence>
<evidence type="ECO:0000256" key="1">
    <source>
        <dbReference type="ARBA" id="ARBA00022603"/>
    </source>
</evidence>
<dbReference type="HAMAP" id="MF_01011">
    <property type="entry name" value="RNA_methyltr_TrmA"/>
    <property type="match status" value="1"/>
</dbReference>
<dbReference type="EC" id="2.1.1.35" evidence="7"/>
<dbReference type="Pfam" id="PF05958">
    <property type="entry name" value="tRNA_U5-meth_tr"/>
    <property type="match status" value="1"/>
</dbReference>
<dbReference type="AlphaFoldDB" id="A0A222MX64"/>
<dbReference type="EMBL" id="CP022347">
    <property type="protein sequence ID" value="ASQ30146.1"/>
    <property type="molecule type" value="Genomic_DNA"/>
</dbReference>
<dbReference type="GO" id="GO:0000049">
    <property type="term" value="F:tRNA binding"/>
    <property type="evidence" value="ECO:0007669"/>
    <property type="project" value="TreeGrafter"/>
</dbReference>
<evidence type="ECO:0000256" key="3">
    <source>
        <dbReference type="ARBA" id="ARBA00022691"/>
    </source>
</evidence>
<dbReference type="Proteomes" id="UP000201169">
    <property type="component" value="Chromosome"/>
</dbReference>
<evidence type="ECO:0000256" key="2">
    <source>
        <dbReference type="ARBA" id="ARBA00022679"/>
    </source>
</evidence>
<accession>A0A222MX64</accession>
<keyword evidence="8" id="KW-1185">Reference proteome</keyword>
<dbReference type="Gene3D" id="3.40.50.150">
    <property type="entry name" value="Vaccinia Virus protein VP39"/>
    <property type="match status" value="1"/>
</dbReference>
<dbReference type="InterPro" id="IPR011869">
    <property type="entry name" value="TrmA_MeTrfase"/>
</dbReference>
<proteinExistence type="inferred from homology"/>
<feature type="active site" evidence="6">
    <location>
        <position position="303"/>
    </location>
</feature>
<dbReference type="SUPFAM" id="SSF53335">
    <property type="entry name" value="S-adenosyl-L-methionine-dependent methyltransferases"/>
    <property type="match status" value="1"/>
</dbReference>
<gene>
    <name evidence="7" type="primary">trmA</name>
    <name evidence="7" type="ORF">CAV_0480</name>
</gene>
<evidence type="ECO:0000313" key="8">
    <source>
        <dbReference type="Proteomes" id="UP000201169"/>
    </source>
</evidence>
<evidence type="ECO:0000256" key="6">
    <source>
        <dbReference type="PROSITE-ProRule" id="PRU10015"/>
    </source>
</evidence>